<dbReference type="Pfam" id="PF01230">
    <property type="entry name" value="HIT"/>
    <property type="match status" value="1"/>
</dbReference>
<reference evidence="5 6" key="1">
    <citation type="submission" date="2020-07" db="EMBL/GenBank/DDBJ databases">
        <title>Sequencing the genomes of 1000 actinobacteria strains.</title>
        <authorList>
            <person name="Klenk H.-P."/>
        </authorList>
    </citation>
    <scope>NUCLEOTIDE SEQUENCE [LARGE SCALE GENOMIC DNA]</scope>
    <source>
        <strain evidence="5 6">DSM 23819</strain>
    </source>
</reference>
<dbReference type="SUPFAM" id="SSF54197">
    <property type="entry name" value="HIT-like"/>
    <property type="match status" value="1"/>
</dbReference>
<dbReference type="Gene3D" id="3.30.428.10">
    <property type="entry name" value="HIT-like"/>
    <property type="match status" value="1"/>
</dbReference>
<proteinExistence type="predicted"/>
<sequence>MTAPTPPDDCIFCKIVAGEIPATIVHASDDAVAFRDLNPQAPTHVLVIPRSHYPDAASLAAHEPGALADLFATASQVADQEGLEGGYRAVFNTGAAAQQTVFHAHLHVLGGRELTWPPG</sequence>
<comment type="caution">
    <text evidence="5">The sequence shown here is derived from an EMBL/GenBank/DDBJ whole genome shotgun (WGS) entry which is preliminary data.</text>
</comment>
<dbReference type="Proteomes" id="UP000540656">
    <property type="component" value="Unassembled WGS sequence"/>
</dbReference>
<dbReference type="InterPro" id="IPR001310">
    <property type="entry name" value="Histidine_triad_HIT"/>
</dbReference>
<dbReference type="GO" id="GO:0003824">
    <property type="term" value="F:catalytic activity"/>
    <property type="evidence" value="ECO:0007669"/>
    <property type="project" value="InterPro"/>
</dbReference>
<protein>
    <submittedName>
        <fullName evidence="5">Histidine triad (HIT) family protein</fullName>
    </submittedName>
</protein>
<dbReference type="PROSITE" id="PS51084">
    <property type="entry name" value="HIT_2"/>
    <property type="match status" value="1"/>
</dbReference>
<evidence type="ECO:0000256" key="1">
    <source>
        <dbReference type="PIRSR" id="PIRSR601310-1"/>
    </source>
</evidence>
<evidence type="ECO:0000259" key="4">
    <source>
        <dbReference type="PROSITE" id="PS51084"/>
    </source>
</evidence>
<feature type="short sequence motif" description="Histidine triad motif" evidence="2 3">
    <location>
        <begin position="103"/>
        <end position="107"/>
    </location>
</feature>
<dbReference type="InterPro" id="IPR036265">
    <property type="entry name" value="HIT-like_sf"/>
</dbReference>
<dbReference type="PANTHER" id="PTHR23089">
    <property type="entry name" value="HISTIDINE TRIAD HIT PROTEIN"/>
    <property type="match status" value="1"/>
</dbReference>
<dbReference type="EMBL" id="JACCAA010000001">
    <property type="protein sequence ID" value="NYG60670.1"/>
    <property type="molecule type" value="Genomic_DNA"/>
</dbReference>
<dbReference type="InterPro" id="IPR011146">
    <property type="entry name" value="HIT-like"/>
</dbReference>
<feature type="domain" description="HIT" evidence="4">
    <location>
        <begin position="11"/>
        <end position="119"/>
    </location>
</feature>
<dbReference type="CDD" id="cd01276">
    <property type="entry name" value="PKCI_related"/>
    <property type="match status" value="1"/>
</dbReference>
<feature type="active site" description="Tele-AMP-histidine intermediate" evidence="1">
    <location>
        <position position="105"/>
    </location>
</feature>
<evidence type="ECO:0000313" key="5">
    <source>
        <dbReference type="EMBL" id="NYG60670.1"/>
    </source>
</evidence>
<dbReference type="RefSeq" id="WP_179503575.1">
    <property type="nucleotide sequence ID" value="NZ_JACCAA010000001.1"/>
</dbReference>
<evidence type="ECO:0000313" key="6">
    <source>
        <dbReference type="Proteomes" id="UP000540656"/>
    </source>
</evidence>
<name>A0A7Y9S2E5_9ACTN</name>
<evidence type="ECO:0000256" key="3">
    <source>
        <dbReference type="PROSITE-ProRule" id="PRU00464"/>
    </source>
</evidence>
<dbReference type="PRINTS" id="PR00332">
    <property type="entry name" value="HISTRIAD"/>
</dbReference>
<dbReference type="AlphaFoldDB" id="A0A7Y9S2E5"/>
<gene>
    <name evidence="5" type="ORF">BJ980_003593</name>
</gene>
<keyword evidence="6" id="KW-1185">Reference proteome</keyword>
<evidence type="ECO:0000256" key="2">
    <source>
        <dbReference type="PIRSR" id="PIRSR601310-3"/>
    </source>
</evidence>
<organism evidence="5 6">
    <name type="scientific">Nocardioides daedukensis</name>
    <dbReference type="NCBI Taxonomy" id="634462"/>
    <lineage>
        <taxon>Bacteria</taxon>
        <taxon>Bacillati</taxon>
        <taxon>Actinomycetota</taxon>
        <taxon>Actinomycetes</taxon>
        <taxon>Propionibacteriales</taxon>
        <taxon>Nocardioidaceae</taxon>
        <taxon>Nocardioides</taxon>
    </lineage>
</organism>
<accession>A0A7Y9S2E5</accession>